<keyword evidence="6 9" id="KW-0288">FMN</keyword>
<dbReference type="GO" id="GO:0006207">
    <property type="term" value="P:'de novo' pyrimidine nucleobase biosynthetic process"/>
    <property type="evidence" value="ECO:0007669"/>
    <property type="project" value="InterPro"/>
</dbReference>
<dbReference type="HAMAP" id="MF_00224">
    <property type="entry name" value="DHO_dh_type1"/>
    <property type="match status" value="1"/>
</dbReference>
<dbReference type="RefSeq" id="WP_244569583.1">
    <property type="nucleotide sequence ID" value="NZ_JACBYZ010000001.1"/>
</dbReference>
<dbReference type="InterPro" id="IPR033888">
    <property type="entry name" value="DHOD_1B"/>
</dbReference>
<dbReference type="CDD" id="cd04740">
    <property type="entry name" value="DHOD_1B_like"/>
    <property type="match status" value="1"/>
</dbReference>
<dbReference type="InterPro" id="IPR024920">
    <property type="entry name" value="Dihydroorotate_DH_1"/>
</dbReference>
<evidence type="ECO:0000256" key="10">
    <source>
        <dbReference type="SAM" id="MobiDB-lite"/>
    </source>
</evidence>
<evidence type="ECO:0000256" key="2">
    <source>
        <dbReference type="ARBA" id="ARBA00004725"/>
    </source>
</evidence>
<comment type="subcellular location">
    <subcellularLocation>
        <location evidence="1 9">Cytoplasm</location>
    </subcellularLocation>
</comment>
<dbReference type="GO" id="GO:0004152">
    <property type="term" value="F:dihydroorotate dehydrogenase activity"/>
    <property type="evidence" value="ECO:0007669"/>
    <property type="project" value="UniProtKB-UniRule"/>
</dbReference>
<dbReference type="AlphaFoldDB" id="A0A261F9I5"/>
<name>A0A261F9I5_9BIFI</name>
<keyword evidence="13" id="KW-1185">Reference proteome</keyword>
<sequence length="346" mass="36856">MAETTENMLAISAHAQLLAGEETPQITRPSSTRPDNLKKGGVVSDPRLGVELPGLKLKNPVMPASGTCWYGQEIARDYDLNRLGAIVLKTTTLRPREGNGQPRLLKSGEEWMNCNGLHNVGVEQLLADKLVWLEENYPDLPVIASVAGNSVEEYEQVATKLNKSSHLAALELNISCPNVKAGGQAMGVDPEVVEELTRRCVQASSKPVYVKLTPNVTDITTIALAAERGGAAGLTMINTLTGLRFDLASRKPILSNVTGGVSGPALKPICLRLIHQVRQVSDIPIIGVGGITSAEDVLEYLIAGAQAVQVGSASFTDPLALPKIISALPLVMDQYGIDNLSTLRGE</sequence>
<evidence type="ECO:0000256" key="7">
    <source>
        <dbReference type="ARBA" id="ARBA00022975"/>
    </source>
</evidence>
<feature type="binding site" evidence="9">
    <location>
        <begin position="289"/>
        <end position="290"/>
    </location>
    <ligand>
        <name>FMN</name>
        <dbReference type="ChEBI" id="CHEBI:58210"/>
    </ligand>
</feature>
<keyword evidence="8 9" id="KW-0560">Oxidoreductase</keyword>
<comment type="function">
    <text evidence="9">Catalyzes the conversion of dihydroorotate to orotate.</text>
</comment>
<evidence type="ECO:0000256" key="5">
    <source>
        <dbReference type="ARBA" id="ARBA00022630"/>
    </source>
</evidence>
<dbReference type="PANTHER" id="PTHR48109:SF1">
    <property type="entry name" value="DIHYDROOROTATE DEHYDROGENASE (FUMARATE)"/>
    <property type="match status" value="1"/>
</dbReference>
<evidence type="ECO:0000313" key="13">
    <source>
        <dbReference type="Proteomes" id="UP000228976"/>
    </source>
</evidence>
<dbReference type="Proteomes" id="UP000228976">
    <property type="component" value="Unassembled WGS sequence"/>
</dbReference>
<dbReference type="NCBIfam" id="NF005574">
    <property type="entry name" value="PRK07259.1"/>
    <property type="match status" value="1"/>
</dbReference>
<feature type="compositionally biased region" description="Polar residues" evidence="10">
    <location>
        <begin position="24"/>
        <end position="34"/>
    </location>
</feature>
<comment type="cofactor">
    <cofactor evidence="9">
        <name>FMN</name>
        <dbReference type="ChEBI" id="CHEBI:58210"/>
    </cofactor>
    <text evidence="9">Binds 1 FMN per subunit.</text>
</comment>
<organism evidence="12 13">
    <name type="scientific">Aeriscardovia aeriphila</name>
    <dbReference type="NCBI Taxonomy" id="218139"/>
    <lineage>
        <taxon>Bacteria</taxon>
        <taxon>Bacillati</taxon>
        <taxon>Actinomycetota</taxon>
        <taxon>Actinomycetes</taxon>
        <taxon>Bifidobacteriales</taxon>
        <taxon>Bifidobacteriaceae</taxon>
        <taxon>Aeriscardovia</taxon>
    </lineage>
</organism>
<comment type="similarity">
    <text evidence="3 9">Belongs to the dihydroorotate dehydrogenase family. Type 1 subfamily.</text>
</comment>
<feature type="binding site" evidence="9">
    <location>
        <position position="263"/>
    </location>
    <ligand>
        <name>FMN</name>
        <dbReference type="ChEBI" id="CHEBI:58210"/>
    </ligand>
</feature>
<feature type="binding site" evidence="9">
    <location>
        <position position="173"/>
    </location>
    <ligand>
        <name>FMN</name>
        <dbReference type="ChEBI" id="CHEBI:58210"/>
    </ligand>
</feature>
<keyword evidence="4 9" id="KW-0963">Cytoplasm</keyword>
<feature type="domain" description="Dihydroorotate dehydrogenase catalytic" evidence="11">
    <location>
        <begin position="48"/>
        <end position="332"/>
    </location>
</feature>
<evidence type="ECO:0000259" key="11">
    <source>
        <dbReference type="Pfam" id="PF01180"/>
    </source>
</evidence>
<feature type="binding site" evidence="9">
    <location>
        <begin position="311"/>
        <end position="312"/>
    </location>
    <ligand>
        <name>FMN</name>
        <dbReference type="ChEBI" id="CHEBI:58210"/>
    </ligand>
</feature>
<feature type="binding site" evidence="9">
    <location>
        <position position="237"/>
    </location>
    <ligand>
        <name>FMN</name>
        <dbReference type="ChEBI" id="CHEBI:58210"/>
    </ligand>
</feature>
<dbReference type="PROSITE" id="PS00912">
    <property type="entry name" value="DHODEHASE_2"/>
    <property type="match status" value="1"/>
</dbReference>
<feature type="binding site" evidence="9">
    <location>
        <begin position="89"/>
        <end position="90"/>
    </location>
    <ligand>
        <name>FMN</name>
        <dbReference type="ChEBI" id="CHEBI:58210"/>
    </ligand>
</feature>
<dbReference type="PROSITE" id="PS00911">
    <property type="entry name" value="DHODEHASE_1"/>
    <property type="match status" value="1"/>
</dbReference>
<feature type="binding site" evidence="9">
    <location>
        <begin position="113"/>
        <end position="117"/>
    </location>
    <ligand>
        <name>substrate</name>
    </ligand>
</feature>
<feature type="binding site" evidence="9">
    <location>
        <begin position="238"/>
        <end position="239"/>
    </location>
    <ligand>
        <name>substrate</name>
    </ligand>
</feature>
<protein>
    <recommendedName>
        <fullName evidence="9">Dihydroorotate dehydrogenase</fullName>
        <shortName evidence="9">DHOD</shortName>
        <shortName evidence="9">DHODase</shortName>
        <shortName evidence="9">DHOdehase</shortName>
        <ecNumber evidence="9">1.3.-.-</ecNumber>
    </recommendedName>
</protein>
<dbReference type="InterPro" id="IPR012135">
    <property type="entry name" value="Dihydroorotate_DH_1_2"/>
</dbReference>
<dbReference type="InterPro" id="IPR050074">
    <property type="entry name" value="DHO_dehydrogenase"/>
</dbReference>
<accession>A0A261F9I5</accession>
<evidence type="ECO:0000256" key="4">
    <source>
        <dbReference type="ARBA" id="ARBA00022490"/>
    </source>
</evidence>
<gene>
    <name evidence="9" type="primary">pyrD</name>
    <name evidence="12" type="ORF">AEAE_0305</name>
</gene>
<feature type="binding site" evidence="9">
    <location>
        <position position="173"/>
    </location>
    <ligand>
        <name>substrate</name>
    </ligand>
</feature>
<dbReference type="Pfam" id="PF01180">
    <property type="entry name" value="DHO_dh"/>
    <property type="match status" value="1"/>
</dbReference>
<dbReference type="UniPathway" id="UPA00070"/>
<comment type="pathway">
    <text evidence="2 9">Pyrimidine metabolism; UMP biosynthesis via de novo pathway.</text>
</comment>
<dbReference type="GO" id="GO:0005737">
    <property type="term" value="C:cytoplasm"/>
    <property type="evidence" value="ECO:0007669"/>
    <property type="project" value="UniProtKB-SubCell"/>
</dbReference>
<reference evidence="12 13" key="1">
    <citation type="journal article" date="2017" name="BMC Genomics">
        <title>Comparative genomic and phylogenomic analyses of the Bifidobacteriaceae family.</title>
        <authorList>
            <person name="Lugli G.A."/>
            <person name="Milani C."/>
            <person name="Turroni F."/>
            <person name="Duranti S."/>
            <person name="Mancabelli L."/>
            <person name="Mangifesta M."/>
            <person name="Ferrario C."/>
            <person name="Modesto M."/>
            <person name="Mattarelli P."/>
            <person name="Jiri K."/>
            <person name="van Sinderen D."/>
            <person name="Ventura M."/>
        </authorList>
    </citation>
    <scope>NUCLEOTIDE SEQUENCE [LARGE SCALE GENOMIC DNA]</scope>
    <source>
        <strain evidence="12 13">LMG 21773</strain>
    </source>
</reference>
<feature type="region of interest" description="Disordered" evidence="10">
    <location>
        <begin position="20"/>
        <end position="41"/>
    </location>
</feature>
<dbReference type="PANTHER" id="PTHR48109">
    <property type="entry name" value="DIHYDROOROTATE DEHYDROGENASE (QUINONE), MITOCHONDRIAL-RELATED"/>
    <property type="match status" value="1"/>
</dbReference>
<dbReference type="FunFam" id="3.20.20.70:FF:000027">
    <property type="entry name" value="Dihydropyrimidine dehydrogenase [NADP(+)]"/>
    <property type="match status" value="1"/>
</dbReference>
<dbReference type="EMBL" id="MWWU01000002">
    <property type="protein sequence ID" value="OZG55817.1"/>
    <property type="molecule type" value="Genomic_DNA"/>
</dbReference>
<proteinExistence type="inferred from homology"/>
<evidence type="ECO:0000256" key="6">
    <source>
        <dbReference type="ARBA" id="ARBA00022643"/>
    </source>
</evidence>
<keyword evidence="5 9" id="KW-0285">Flavoprotein</keyword>
<dbReference type="PIRSF" id="PIRSF000164">
    <property type="entry name" value="DHO_oxidase"/>
    <property type="match status" value="1"/>
</dbReference>
<comment type="catalytic activity">
    <reaction evidence="9">
        <text>(S)-dihydroorotate + A = orotate + AH2</text>
        <dbReference type="Rhea" id="RHEA:18073"/>
        <dbReference type="ChEBI" id="CHEBI:13193"/>
        <dbReference type="ChEBI" id="CHEBI:17499"/>
        <dbReference type="ChEBI" id="CHEBI:30839"/>
        <dbReference type="ChEBI" id="CHEBI:30864"/>
    </reaction>
</comment>
<feature type="binding site" evidence="9">
    <location>
        <position position="65"/>
    </location>
    <ligand>
        <name>FMN</name>
        <dbReference type="ChEBI" id="CHEBI:58210"/>
    </ligand>
</feature>
<dbReference type="EC" id="1.3.-.-" evidence="9"/>
<comment type="caution">
    <text evidence="12">The sequence shown here is derived from an EMBL/GenBank/DDBJ whole genome shotgun (WGS) entry which is preliminary data.</text>
</comment>
<comment type="caution">
    <text evidence="9">Lacks conserved residue(s) required for the propagation of feature annotation.</text>
</comment>
<keyword evidence="7 9" id="KW-0665">Pyrimidine biosynthesis</keyword>
<evidence type="ECO:0000256" key="8">
    <source>
        <dbReference type="ARBA" id="ARBA00023002"/>
    </source>
</evidence>
<evidence type="ECO:0000313" key="12">
    <source>
        <dbReference type="EMBL" id="OZG55817.1"/>
    </source>
</evidence>
<feature type="binding site" evidence="9">
    <location>
        <position position="89"/>
    </location>
    <ligand>
        <name>substrate</name>
    </ligand>
</feature>
<feature type="active site" description="Nucleophile" evidence="9">
    <location>
        <position position="176"/>
    </location>
</feature>
<dbReference type="Gene3D" id="3.20.20.70">
    <property type="entry name" value="Aldolase class I"/>
    <property type="match status" value="1"/>
</dbReference>
<evidence type="ECO:0000256" key="3">
    <source>
        <dbReference type="ARBA" id="ARBA00008008"/>
    </source>
</evidence>
<dbReference type="SUPFAM" id="SSF51395">
    <property type="entry name" value="FMN-linked oxidoreductases"/>
    <property type="match status" value="1"/>
</dbReference>
<dbReference type="InterPro" id="IPR013785">
    <property type="entry name" value="Aldolase_TIM"/>
</dbReference>
<dbReference type="InterPro" id="IPR049622">
    <property type="entry name" value="Dihydroorotate_DH_I"/>
</dbReference>
<evidence type="ECO:0000256" key="9">
    <source>
        <dbReference type="HAMAP-Rule" id="MF_00224"/>
    </source>
</evidence>
<dbReference type="InterPro" id="IPR005720">
    <property type="entry name" value="Dihydroorotate_DH_cat"/>
</dbReference>
<dbReference type="NCBIfam" id="TIGR01037">
    <property type="entry name" value="pyrD_sub1_fam"/>
    <property type="match status" value="1"/>
</dbReference>
<evidence type="ECO:0000256" key="1">
    <source>
        <dbReference type="ARBA" id="ARBA00004496"/>
    </source>
</evidence>
<dbReference type="GO" id="GO:0044205">
    <property type="term" value="P:'de novo' UMP biosynthetic process"/>
    <property type="evidence" value="ECO:0007669"/>
    <property type="project" value="UniProtKB-UniRule"/>
</dbReference>
<dbReference type="InterPro" id="IPR001295">
    <property type="entry name" value="Dihydroorotate_DH_CS"/>
</dbReference>
<feature type="binding site" evidence="9">
    <location>
        <position position="211"/>
    </location>
    <ligand>
        <name>FMN</name>
        <dbReference type="ChEBI" id="CHEBI:58210"/>
    </ligand>
</feature>